<dbReference type="Pfam" id="PF07364">
    <property type="entry name" value="DUF1485"/>
    <property type="match status" value="1"/>
</dbReference>
<evidence type="ECO:0000259" key="1">
    <source>
        <dbReference type="Pfam" id="PF07171"/>
    </source>
</evidence>
<protein>
    <recommendedName>
        <fullName evidence="4">Microcystin LR degradation protein MlrC N-terminal domain-containing protein</fullName>
    </recommendedName>
</protein>
<dbReference type="AlphaFoldDB" id="A0A381SV71"/>
<dbReference type="Pfam" id="PF07171">
    <property type="entry name" value="MlrC_C"/>
    <property type="match status" value="1"/>
</dbReference>
<dbReference type="InterPro" id="IPR009197">
    <property type="entry name" value="MlrC"/>
</dbReference>
<accession>A0A381SV71</accession>
<feature type="domain" description="Microcystin LR degradation protein MlrC C-terminal" evidence="1">
    <location>
        <begin position="350"/>
        <end position="527"/>
    </location>
</feature>
<name>A0A381SV71_9ZZZZ</name>
<evidence type="ECO:0008006" key="4">
    <source>
        <dbReference type="Google" id="ProtNLM"/>
    </source>
</evidence>
<sequence length="543" mass="59484">MISTVHWLAVINNPKMITESMMRFAILGISHETNTFSIVPATYEEFEKVHILRGEEIFDQFADSEYTISGYIQGAEELGFDIVPLMYAVTGPIGTITKDAYDRLSSEMLGMLRDQGPWDGVLLSNHGAAVSEEFPDMDGEFTRAVREIVGPDVPVGVTLDMHANISKDTVANTDVCVVWRTCPHLDTKLRGRKTAELIYRTVLGEINPVQFIEMPPMLVNIVKQFTGQEPMKSLVDECVEANEIPNVLDTSISEGYPYSDVEEMGMSWIAITDGDPDLAEKVSKDLAASAWTRRVDLNKPVPSIPDALRQAEERYVGPKPEGIENYLPDDGSALAEAEPSDHSHLGPIVLMDVGDNIGGGSSADSTHILKVAKEMGVEGYLQSLYDPESVEACVVAGVGAELALDVGGKTDDMHGEPVHVVGTVSVIDDGPYEETRPTHGGARYYDDGKRILFNTTDGMTILLTSKRSGNTAREQMYSMGINPENYRIIVAKGVSSPRPAYQPIAAEIIIVNSPGVTSADLDTFEFNNRRVPLYPFEEPDYTP</sequence>
<evidence type="ECO:0000259" key="2">
    <source>
        <dbReference type="Pfam" id="PF07364"/>
    </source>
</evidence>
<evidence type="ECO:0000313" key="3">
    <source>
        <dbReference type="EMBL" id="SVA07201.1"/>
    </source>
</evidence>
<dbReference type="EMBL" id="UINC01003537">
    <property type="protein sequence ID" value="SVA07201.1"/>
    <property type="molecule type" value="Genomic_DNA"/>
</dbReference>
<dbReference type="InterPro" id="IPR015995">
    <property type="entry name" value="MlrC_N"/>
</dbReference>
<dbReference type="InterPro" id="IPR010799">
    <property type="entry name" value="MlrC_C"/>
</dbReference>
<gene>
    <name evidence="3" type="ORF">METZ01_LOCUS60055</name>
</gene>
<proteinExistence type="predicted"/>
<dbReference type="PIRSF" id="PIRSF012702">
    <property type="entry name" value="UCP012702"/>
    <property type="match status" value="1"/>
</dbReference>
<feature type="domain" description="Microcystin LR degradation protein MlrC N-terminal" evidence="2">
    <location>
        <begin position="23"/>
        <end position="311"/>
    </location>
</feature>
<reference evidence="3" key="1">
    <citation type="submission" date="2018-05" db="EMBL/GenBank/DDBJ databases">
        <authorList>
            <person name="Lanie J.A."/>
            <person name="Ng W.-L."/>
            <person name="Kazmierczak K.M."/>
            <person name="Andrzejewski T.M."/>
            <person name="Davidsen T.M."/>
            <person name="Wayne K.J."/>
            <person name="Tettelin H."/>
            <person name="Glass J.I."/>
            <person name="Rusch D."/>
            <person name="Podicherti R."/>
            <person name="Tsui H.-C.T."/>
            <person name="Winkler M.E."/>
        </authorList>
    </citation>
    <scope>NUCLEOTIDE SEQUENCE</scope>
</reference>
<organism evidence="3">
    <name type="scientific">marine metagenome</name>
    <dbReference type="NCBI Taxonomy" id="408172"/>
    <lineage>
        <taxon>unclassified sequences</taxon>
        <taxon>metagenomes</taxon>
        <taxon>ecological metagenomes</taxon>
    </lineage>
</organism>